<feature type="signal peptide" evidence="5">
    <location>
        <begin position="1"/>
        <end position="16"/>
    </location>
</feature>
<dbReference type="GO" id="GO:0006098">
    <property type="term" value="P:pentose-phosphate shunt"/>
    <property type="evidence" value="ECO:0007669"/>
    <property type="project" value="UniProtKB-ARBA"/>
</dbReference>
<evidence type="ECO:0000256" key="1">
    <source>
        <dbReference type="ARBA" id="ARBA00009975"/>
    </source>
</evidence>
<dbReference type="InterPro" id="IPR001282">
    <property type="entry name" value="G6P_DH"/>
</dbReference>
<dbReference type="GO" id="GO:0006006">
    <property type="term" value="P:glucose metabolic process"/>
    <property type="evidence" value="ECO:0007669"/>
    <property type="project" value="UniProtKB-KW"/>
</dbReference>
<dbReference type="InterPro" id="IPR022675">
    <property type="entry name" value="G6P_DH_C"/>
</dbReference>
<dbReference type="OrthoDB" id="60984at2759"/>
<feature type="chain" id="PRO_5040481494" description="Glucose-6-phosphate dehydrogenase (NADP(+))" evidence="5">
    <location>
        <begin position="17"/>
        <end position="459"/>
    </location>
</feature>
<comment type="caution">
    <text evidence="8">The sequence shown here is derived from an EMBL/GenBank/DDBJ whole genome shotgun (WGS) entry which is preliminary data.</text>
</comment>
<sequence>MASALSFSLWLSGYLATSPERSINDVFPSVRPNISCSAATFSISSVPSKHTRLCTYGGTMLLNSYSGVKLWMPENVNSRFPGRVWSMCHSGTTPFQEAGSSSPVASIISTLTEATQFGRSPAISIVVIGATGVLAMRKIFPALFALYDSGQLPKNFAIFGYSRKDITDEGLREMIATTLTCRISEKQNCEDKREAFLKRIHCLNGGLNNREGTLRLQILMEYVESLQGNFETNRIFYLSVPQEALSDIASSIAENSQTNKGWNRIIIEKPFGSNSLSSHHLTSSLLSDFEEKQLYRIDHLLGRNTIENLTVLRFSNLVFMPLWNRNYIQSVQIIFCEETGMHTPAGYQDASGIISDVVHSHILQTISLLAMEPPVTLDGEDVRNEKVKVLRSIRKIEPSDVILGWCDANLGGKLDDNFSNLAPTYISAALYIDNARWDGVPFLIKAGRGLTKNRVEICI</sequence>
<dbReference type="PANTHER" id="PTHR23429:SF4">
    <property type="entry name" value="INACTIVE GLUCOSE-6-PHOSPHATE 1-DEHYDROGENASE 4, CHLOROPLASTIC"/>
    <property type="match status" value="1"/>
</dbReference>
<evidence type="ECO:0000256" key="3">
    <source>
        <dbReference type="ARBA" id="ARBA00022857"/>
    </source>
</evidence>
<evidence type="ECO:0000256" key="4">
    <source>
        <dbReference type="ARBA" id="ARBA00023277"/>
    </source>
</evidence>
<keyword evidence="3" id="KW-0521">NADP</keyword>
<dbReference type="Pfam" id="PF02781">
    <property type="entry name" value="G6PD_C"/>
    <property type="match status" value="1"/>
</dbReference>
<dbReference type="InterPro" id="IPR022674">
    <property type="entry name" value="G6P_DH_NAD-bd"/>
</dbReference>
<keyword evidence="2" id="KW-0313">Glucose metabolism</keyword>
<dbReference type="InterPro" id="IPR036291">
    <property type="entry name" value="NAD(P)-bd_dom_sf"/>
</dbReference>
<gene>
    <name evidence="8" type="ORF">CEURO_LOCUS5164</name>
</gene>
<keyword evidence="9" id="KW-1185">Reference proteome</keyword>
<dbReference type="Gene3D" id="3.40.50.720">
    <property type="entry name" value="NAD(P)-binding Rossmann-like Domain"/>
    <property type="match status" value="1"/>
</dbReference>
<name>A0A9P0YT76_CUSEU</name>
<evidence type="ECO:0000256" key="2">
    <source>
        <dbReference type="ARBA" id="ARBA00022526"/>
    </source>
</evidence>
<dbReference type="GO" id="GO:0004345">
    <property type="term" value="F:glucose-6-phosphate dehydrogenase activity"/>
    <property type="evidence" value="ECO:0007669"/>
    <property type="project" value="InterPro"/>
</dbReference>
<evidence type="ECO:0000259" key="7">
    <source>
        <dbReference type="Pfam" id="PF02781"/>
    </source>
</evidence>
<dbReference type="SUPFAM" id="SSF51735">
    <property type="entry name" value="NAD(P)-binding Rossmann-fold domains"/>
    <property type="match status" value="1"/>
</dbReference>
<dbReference type="EMBL" id="CAMAPE010000009">
    <property type="protein sequence ID" value="CAH9074474.1"/>
    <property type="molecule type" value="Genomic_DNA"/>
</dbReference>
<dbReference type="SUPFAM" id="SSF55347">
    <property type="entry name" value="Glyceraldehyde-3-phosphate dehydrogenase-like, C-terminal domain"/>
    <property type="match status" value="1"/>
</dbReference>
<dbReference type="Proteomes" id="UP001152484">
    <property type="component" value="Unassembled WGS sequence"/>
</dbReference>
<dbReference type="AlphaFoldDB" id="A0A9P0YT76"/>
<evidence type="ECO:0000313" key="9">
    <source>
        <dbReference type="Proteomes" id="UP001152484"/>
    </source>
</evidence>
<evidence type="ECO:0000259" key="6">
    <source>
        <dbReference type="Pfam" id="PF00479"/>
    </source>
</evidence>
<protein>
    <recommendedName>
        <fullName evidence="10">Glucose-6-phosphate dehydrogenase (NADP(+))</fullName>
    </recommendedName>
</protein>
<comment type="similarity">
    <text evidence="1">Belongs to the glucose-6-phosphate dehydrogenase family.</text>
</comment>
<dbReference type="GO" id="GO:0050661">
    <property type="term" value="F:NADP binding"/>
    <property type="evidence" value="ECO:0007669"/>
    <property type="project" value="InterPro"/>
</dbReference>
<evidence type="ECO:0000313" key="8">
    <source>
        <dbReference type="EMBL" id="CAH9074474.1"/>
    </source>
</evidence>
<feature type="domain" description="Glucose-6-phosphate dehydrogenase C-terminal" evidence="7">
    <location>
        <begin position="311"/>
        <end position="459"/>
    </location>
</feature>
<reference evidence="8" key="1">
    <citation type="submission" date="2022-07" db="EMBL/GenBank/DDBJ databases">
        <authorList>
            <person name="Macas J."/>
            <person name="Novak P."/>
            <person name="Neumann P."/>
        </authorList>
    </citation>
    <scope>NUCLEOTIDE SEQUENCE</scope>
</reference>
<accession>A0A9P0YT76</accession>
<dbReference type="PANTHER" id="PTHR23429">
    <property type="entry name" value="GLUCOSE-6-PHOSPHATE 1-DEHYDROGENASE G6PD"/>
    <property type="match status" value="1"/>
</dbReference>
<evidence type="ECO:0008006" key="10">
    <source>
        <dbReference type="Google" id="ProtNLM"/>
    </source>
</evidence>
<evidence type="ECO:0000256" key="5">
    <source>
        <dbReference type="SAM" id="SignalP"/>
    </source>
</evidence>
<dbReference type="PRINTS" id="PR00079">
    <property type="entry name" value="G6PDHDRGNASE"/>
</dbReference>
<keyword evidence="5" id="KW-0732">Signal</keyword>
<organism evidence="8 9">
    <name type="scientific">Cuscuta europaea</name>
    <name type="common">European dodder</name>
    <dbReference type="NCBI Taxonomy" id="41803"/>
    <lineage>
        <taxon>Eukaryota</taxon>
        <taxon>Viridiplantae</taxon>
        <taxon>Streptophyta</taxon>
        <taxon>Embryophyta</taxon>
        <taxon>Tracheophyta</taxon>
        <taxon>Spermatophyta</taxon>
        <taxon>Magnoliopsida</taxon>
        <taxon>eudicotyledons</taxon>
        <taxon>Gunneridae</taxon>
        <taxon>Pentapetalae</taxon>
        <taxon>asterids</taxon>
        <taxon>lamiids</taxon>
        <taxon>Solanales</taxon>
        <taxon>Convolvulaceae</taxon>
        <taxon>Cuscuteae</taxon>
        <taxon>Cuscuta</taxon>
        <taxon>Cuscuta subgen. Cuscuta</taxon>
    </lineage>
</organism>
<dbReference type="Pfam" id="PF00479">
    <property type="entry name" value="G6PD_N"/>
    <property type="match status" value="1"/>
</dbReference>
<feature type="domain" description="Glucose-6-phosphate dehydrogenase NAD-binding" evidence="6">
    <location>
        <begin position="126"/>
        <end position="308"/>
    </location>
</feature>
<proteinExistence type="inferred from homology"/>
<keyword evidence="4" id="KW-0119">Carbohydrate metabolism</keyword>
<dbReference type="Gene3D" id="3.30.360.10">
    <property type="entry name" value="Dihydrodipicolinate Reductase, domain 2"/>
    <property type="match status" value="1"/>
</dbReference>